<organism evidence="2 3">
    <name type="scientific">Akanthomyces muscarius</name>
    <name type="common">Entomopathogenic fungus</name>
    <name type="synonym">Lecanicillium muscarium</name>
    <dbReference type="NCBI Taxonomy" id="2231603"/>
    <lineage>
        <taxon>Eukaryota</taxon>
        <taxon>Fungi</taxon>
        <taxon>Dikarya</taxon>
        <taxon>Ascomycota</taxon>
        <taxon>Pezizomycotina</taxon>
        <taxon>Sordariomycetes</taxon>
        <taxon>Hypocreomycetidae</taxon>
        <taxon>Hypocreales</taxon>
        <taxon>Cordycipitaceae</taxon>
        <taxon>Akanthomyces</taxon>
    </lineage>
</organism>
<protein>
    <submittedName>
        <fullName evidence="2">Uncharacterized protein</fullName>
    </submittedName>
</protein>
<feature type="compositionally biased region" description="Low complexity" evidence="1">
    <location>
        <begin position="64"/>
        <end position="75"/>
    </location>
</feature>
<dbReference type="EMBL" id="JAJHUN010000001">
    <property type="protein sequence ID" value="KAJ4163821.1"/>
    <property type="molecule type" value="Genomic_DNA"/>
</dbReference>
<dbReference type="KEGG" id="amus:LMH87_005525"/>
<dbReference type="Proteomes" id="UP001144673">
    <property type="component" value="Chromosome 1"/>
</dbReference>
<evidence type="ECO:0000313" key="3">
    <source>
        <dbReference type="Proteomes" id="UP001144673"/>
    </source>
</evidence>
<gene>
    <name evidence="2" type="ORF">LMH87_005525</name>
</gene>
<reference evidence="2" key="1">
    <citation type="journal article" date="2023" name="Access Microbiol">
        <title>De-novo genome assembly for Akanthomyces muscarius, a biocontrol agent of insect agricultural pests.</title>
        <authorList>
            <person name="Erdos Z."/>
            <person name="Studholme D.J."/>
            <person name="Raymond B."/>
            <person name="Sharma M."/>
        </authorList>
    </citation>
    <scope>NUCLEOTIDE SEQUENCE</scope>
    <source>
        <strain evidence="2">Ve6</strain>
    </source>
</reference>
<feature type="compositionally biased region" description="Basic and acidic residues" evidence="1">
    <location>
        <begin position="39"/>
        <end position="52"/>
    </location>
</feature>
<evidence type="ECO:0000256" key="1">
    <source>
        <dbReference type="SAM" id="MobiDB-lite"/>
    </source>
</evidence>
<accession>A0A9W8QNF8</accession>
<name>A0A9W8QNF8_AKAMU</name>
<dbReference type="RefSeq" id="XP_056058736.1">
    <property type="nucleotide sequence ID" value="XM_056203260.1"/>
</dbReference>
<proteinExistence type="predicted"/>
<evidence type="ECO:0000313" key="2">
    <source>
        <dbReference type="EMBL" id="KAJ4163821.1"/>
    </source>
</evidence>
<comment type="caution">
    <text evidence="2">The sequence shown here is derived from an EMBL/GenBank/DDBJ whole genome shotgun (WGS) entry which is preliminary data.</text>
</comment>
<keyword evidence="3" id="KW-1185">Reference proteome</keyword>
<dbReference type="GeneID" id="80892684"/>
<dbReference type="AlphaFoldDB" id="A0A9W8QNF8"/>
<feature type="compositionally biased region" description="Low complexity" evidence="1">
    <location>
        <begin position="1"/>
        <end position="12"/>
    </location>
</feature>
<feature type="region of interest" description="Disordered" evidence="1">
    <location>
        <begin position="1"/>
        <end position="75"/>
    </location>
</feature>
<sequence>MSSYSDANASSSEKTLEENASPAPSRRPLSEISANARKPNREIGQLKRRADNTDATPPKRRNGTAVPATSAESSSAVAVAVEVAPDTGDGVVIETAVEEAVDGSVTLVVDSNEGDRTIVQKPFQDSNGHWRVGPQPRAAHSDRVTSWPMKWALLLVKETVQRNSRNADAKVPGVTEDELAENKKMLQESLKDRFV</sequence>